<name>A0A0C1C547_9BACT</name>
<dbReference type="Gene3D" id="3.40.630.10">
    <property type="entry name" value="Zn peptidases"/>
    <property type="match status" value="1"/>
</dbReference>
<reference evidence="3 4" key="1">
    <citation type="journal article" date="2014" name="Mol. Biol. Evol.">
        <title>Massive expansion of Ubiquitination-related gene families within the Chlamydiae.</title>
        <authorList>
            <person name="Domman D."/>
            <person name="Collingro A."/>
            <person name="Lagkouvardos I."/>
            <person name="Gehre L."/>
            <person name="Weinmaier T."/>
            <person name="Rattei T."/>
            <person name="Subtil A."/>
            <person name="Horn M."/>
        </authorList>
    </citation>
    <scope>NUCLEOTIDE SEQUENCE [LARGE SCALE GENOMIC DNA]</scope>
    <source>
        <strain evidence="3 4">OEW1</strain>
    </source>
</reference>
<evidence type="ECO:0000313" key="4">
    <source>
        <dbReference type="Proteomes" id="UP000031307"/>
    </source>
</evidence>
<dbReference type="Pfam" id="PF16254">
    <property type="entry name" value="DUF4910"/>
    <property type="match status" value="1"/>
</dbReference>
<evidence type="ECO:0000259" key="2">
    <source>
        <dbReference type="Pfam" id="PF16254"/>
    </source>
</evidence>
<protein>
    <recommendedName>
        <fullName evidence="5">DUF4910 domain-containing protein</fullName>
    </recommendedName>
</protein>
<dbReference type="Proteomes" id="UP000031307">
    <property type="component" value="Unassembled WGS sequence"/>
</dbReference>
<sequence length="432" mass="49531">MKETTMPHSLAYDLICDLWQRNRNFCSTDYDFCLDHINALIPLKIYTYPANDIFNGWTIPPKWDLIKGEIWKDGQCIFQSTTPLNVIGLSTNFSGTVSLDTLKKHLHFDARFPQAVPYHFRQNYRPWSRDWGFCVTQDFYNSLTEGTYEVKLVTQESEGYLKVAEHTHAGENPETFVFVAHLDHGGMANDDLAGVAVGVELFYRLLPKKTKFTYKFVLVQEIIGSAYYLGKSPETQKNVLESIFLEMLGSNTPLALQYSHREKGQLESILAHLLKNKSGFREGAFRSVICNDEMVWESYGIPMSSISRFPYPEYHSDLDNPSIIDQKALDESVSMLLETIEILDQQTLMRKKFSGVVATANPAYDLYVEPGQRAFGISVDEDQKKLRLLMDLLPILPQECFVEQIAKDIQAPADLVLQYLLRWKEKGLIELF</sequence>
<accession>A0A0C1C547</accession>
<dbReference type="SUPFAM" id="SSF53187">
    <property type="entry name" value="Zn-dependent exopeptidases"/>
    <property type="match status" value="1"/>
</dbReference>
<organism evidence="3 4">
    <name type="scientific">Parachlamydia acanthamoebae</name>
    <dbReference type="NCBI Taxonomy" id="83552"/>
    <lineage>
        <taxon>Bacteria</taxon>
        <taxon>Pseudomonadati</taxon>
        <taxon>Chlamydiota</taxon>
        <taxon>Chlamydiia</taxon>
        <taxon>Parachlamydiales</taxon>
        <taxon>Parachlamydiaceae</taxon>
        <taxon>Parachlamydia</taxon>
    </lineage>
</organism>
<proteinExistence type="predicted"/>
<feature type="domain" description="DUF2172" evidence="1">
    <location>
        <begin position="62"/>
        <end position="154"/>
    </location>
</feature>
<dbReference type="InterPro" id="IPR032610">
    <property type="entry name" value="DUF2172"/>
</dbReference>
<dbReference type="OMA" id="TVPQEWN"/>
<evidence type="ECO:0000259" key="1">
    <source>
        <dbReference type="Pfam" id="PF09940"/>
    </source>
</evidence>
<gene>
    <name evidence="3" type="ORF">DB43_DU00180</name>
</gene>
<dbReference type="InterPro" id="IPR032589">
    <property type="entry name" value="DUF4910"/>
</dbReference>
<evidence type="ECO:0008006" key="5">
    <source>
        <dbReference type="Google" id="ProtNLM"/>
    </source>
</evidence>
<dbReference type="PATRIC" id="fig|83552.4.peg.241"/>
<evidence type="ECO:0000313" key="3">
    <source>
        <dbReference type="EMBL" id="KIA78551.1"/>
    </source>
</evidence>
<dbReference type="Pfam" id="PF09940">
    <property type="entry name" value="DUF2172"/>
    <property type="match status" value="1"/>
</dbReference>
<feature type="domain" description="DUF4910" evidence="2">
    <location>
        <begin position="12"/>
        <end position="345"/>
    </location>
</feature>
<dbReference type="EMBL" id="JSAM01000015">
    <property type="protein sequence ID" value="KIA78551.1"/>
    <property type="molecule type" value="Genomic_DNA"/>
</dbReference>
<comment type="caution">
    <text evidence="3">The sequence shown here is derived from an EMBL/GenBank/DDBJ whole genome shotgun (WGS) entry which is preliminary data.</text>
</comment>
<dbReference type="Gene3D" id="3.50.30.90">
    <property type="match status" value="1"/>
</dbReference>
<dbReference type="AlphaFoldDB" id="A0A0C1C547"/>